<dbReference type="AlphaFoldDB" id="A0A0N0P356"/>
<evidence type="ECO:0000313" key="5">
    <source>
        <dbReference type="Proteomes" id="UP000038009"/>
    </source>
</evidence>
<keyword evidence="2" id="KW-1133">Transmembrane helix</keyword>
<protein>
    <submittedName>
        <fullName evidence="4">Uncharacterized protein</fullName>
    </submittedName>
</protein>
<gene>
    <name evidence="4" type="ORF">ABL78_7212</name>
</gene>
<accession>A0A0N0P356</accession>
<keyword evidence="2" id="KW-0472">Membrane</keyword>
<dbReference type="EMBL" id="LJSK01000330">
    <property type="protein sequence ID" value="KPI83739.1"/>
    <property type="molecule type" value="Genomic_DNA"/>
</dbReference>
<sequence length="214" mass="23499">MTRKYVWRSSTLLLLLLYAAGVTLATVSSIDMISGISPETTSTSDTGASSRSAGSKSSSSHSTSTASTLPPTTTYPPLIPDNWSNMTLEFFIYFVSIAGGLGVIVFIIVMVMCCRDYKLLDTDDDSDSESVRSSTPIPSEDSDHPNDTTSQTEHSWDVESVTHTPQENVSPQRPRRRPGSQRHHRSRSRSRRTSAADSDDEEVADGHEFWGNSF</sequence>
<evidence type="ECO:0000256" key="1">
    <source>
        <dbReference type="SAM" id="MobiDB-lite"/>
    </source>
</evidence>
<dbReference type="Proteomes" id="UP000038009">
    <property type="component" value="Unassembled WGS sequence"/>
</dbReference>
<keyword evidence="5" id="KW-1185">Reference proteome</keyword>
<feature type="region of interest" description="Disordered" evidence="1">
    <location>
        <begin position="39"/>
        <end position="76"/>
    </location>
</feature>
<evidence type="ECO:0000256" key="2">
    <source>
        <dbReference type="SAM" id="Phobius"/>
    </source>
</evidence>
<comment type="caution">
    <text evidence="4">The sequence shown here is derived from an EMBL/GenBank/DDBJ whole genome shotgun (WGS) entry which is preliminary data.</text>
</comment>
<proteinExistence type="predicted"/>
<feature type="chain" id="PRO_5005857092" evidence="3">
    <location>
        <begin position="26"/>
        <end position="214"/>
    </location>
</feature>
<dbReference type="VEuPathDB" id="TriTrypDB:Lsey_0330_0010"/>
<feature type="signal peptide" evidence="3">
    <location>
        <begin position="1"/>
        <end position="25"/>
    </location>
</feature>
<feature type="region of interest" description="Disordered" evidence="1">
    <location>
        <begin position="123"/>
        <end position="214"/>
    </location>
</feature>
<reference evidence="4 5" key="1">
    <citation type="journal article" date="2015" name="PLoS Pathog.">
        <title>Leptomonas seymouri: Adaptations to the Dixenous Life Cycle Analyzed by Genome Sequencing, Transcriptome Profiling and Co-infection with Leishmania donovani.</title>
        <authorList>
            <person name="Kraeva N."/>
            <person name="Butenko A."/>
            <person name="Hlavacova J."/>
            <person name="Kostygov A."/>
            <person name="Myskova J."/>
            <person name="Grybchuk D."/>
            <person name="Lestinova T."/>
            <person name="Votypka J."/>
            <person name="Volf P."/>
            <person name="Opperdoes F."/>
            <person name="Flegontov P."/>
            <person name="Lukes J."/>
            <person name="Yurchenko V."/>
        </authorList>
    </citation>
    <scope>NUCLEOTIDE SEQUENCE [LARGE SCALE GENOMIC DNA]</scope>
    <source>
        <strain evidence="4 5">ATCC 30220</strain>
    </source>
</reference>
<keyword evidence="2" id="KW-0812">Transmembrane</keyword>
<organism evidence="4 5">
    <name type="scientific">Leptomonas seymouri</name>
    <dbReference type="NCBI Taxonomy" id="5684"/>
    <lineage>
        <taxon>Eukaryota</taxon>
        <taxon>Discoba</taxon>
        <taxon>Euglenozoa</taxon>
        <taxon>Kinetoplastea</taxon>
        <taxon>Metakinetoplastina</taxon>
        <taxon>Trypanosomatida</taxon>
        <taxon>Trypanosomatidae</taxon>
        <taxon>Leishmaniinae</taxon>
        <taxon>Leptomonas</taxon>
    </lineage>
</organism>
<evidence type="ECO:0000256" key="3">
    <source>
        <dbReference type="SAM" id="SignalP"/>
    </source>
</evidence>
<feature type="compositionally biased region" description="Low complexity" evidence="1">
    <location>
        <begin position="46"/>
        <end position="72"/>
    </location>
</feature>
<feature type="compositionally biased region" description="Basic residues" evidence="1">
    <location>
        <begin position="173"/>
        <end position="192"/>
    </location>
</feature>
<feature type="transmembrane region" description="Helical" evidence="2">
    <location>
        <begin position="90"/>
        <end position="113"/>
    </location>
</feature>
<name>A0A0N0P356_LEPSE</name>
<keyword evidence="3" id="KW-0732">Signal</keyword>
<evidence type="ECO:0000313" key="4">
    <source>
        <dbReference type="EMBL" id="KPI83739.1"/>
    </source>
</evidence>